<dbReference type="HOGENOM" id="CLU_2878292_0_0_11"/>
<sequence length="63" mass="7015">MFAVLHPTLQQHPAEDLFSFVRQIGRNRVHVVPWPALGTAPAGAVNADHTNHQFIDYLPATRS</sequence>
<dbReference type="KEGG" id="crd:CRES_0461"/>
<name>F8DY82_CORRG</name>
<dbReference type="EMBL" id="CP002857">
    <property type="protein sequence ID" value="AEI08824.1"/>
    <property type="molecule type" value="Genomic_DNA"/>
</dbReference>
<gene>
    <name evidence="1" type="ordered locus">CRES_0461</name>
</gene>
<keyword evidence="2" id="KW-1185">Reference proteome</keyword>
<evidence type="ECO:0000313" key="2">
    <source>
        <dbReference type="Proteomes" id="UP000000492"/>
    </source>
</evidence>
<dbReference type="AlphaFoldDB" id="F8DY82"/>
<dbReference type="STRING" id="662755.CRES_0461"/>
<reference evidence="1 2" key="1">
    <citation type="journal article" date="2012" name="BMC Genomics">
        <title>Complete genome sequence, lifestyle, and multi-drug resistance of the human pathogen Corynebacterium resistens DSM 45100 isolated from blood samples of a leukemia patient.</title>
        <authorList>
            <person name="Schroder J."/>
            <person name="Maus I."/>
            <person name="Meyer K."/>
            <person name="Wordemann S."/>
            <person name="Blom J."/>
            <person name="Jaenicke S."/>
            <person name="Schneider J."/>
            <person name="Trost E."/>
            <person name="Tauch A."/>
        </authorList>
    </citation>
    <scope>NUCLEOTIDE SEQUENCE [LARGE SCALE GENOMIC DNA]</scope>
    <source>
        <strain evidence="2">DSM 45100 / JCM 12819 / CCUG 50093 / GTC 2026 / SICGH 158</strain>
    </source>
</reference>
<proteinExistence type="predicted"/>
<protein>
    <submittedName>
        <fullName evidence="1">Uncharacterized protein</fullName>
    </submittedName>
</protein>
<evidence type="ECO:0000313" key="1">
    <source>
        <dbReference type="EMBL" id="AEI08824.1"/>
    </source>
</evidence>
<organism evidence="1 2">
    <name type="scientific">Corynebacterium resistens (strain DSM 45100 / JCM 12819 / GTC 2026 / SICGH 158)</name>
    <dbReference type="NCBI Taxonomy" id="662755"/>
    <lineage>
        <taxon>Bacteria</taxon>
        <taxon>Bacillati</taxon>
        <taxon>Actinomycetota</taxon>
        <taxon>Actinomycetes</taxon>
        <taxon>Mycobacteriales</taxon>
        <taxon>Corynebacteriaceae</taxon>
        <taxon>Corynebacterium</taxon>
    </lineage>
</organism>
<accession>F8DY82</accession>
<dbReference type="Proteomes" id="UP000000492">
    <property type="component" value="Chromosome"/>
</dbReference>